<dbReference type="PROSITE" id="PS50041">
    <property type="entry name" value="C_TYPE_LECTIN_2"/>
    <property type="match status" value="1"/>
</dbReference>
<dbReference type="CDD" id="cd00041">
    <property type="entry name" value="CUB"/>
    <property type="match status" value="1"/>
</dbReference>
<dbReference type="Pfam" id="PF00629">
    <property type="entry name" value="MAM"/>
    <property type="match status" value="4"/>
</dbReference>
<dbReference type="GO" id="GO:0005524">
    <property type="term" value="F:ATP binding"/>
    <property type="evidence" value="ECO:0007669"/>
    <property type="project" value="InterPro"/>
</dbReference>
<dbReference type="Pfam" id="PF00754">
    <property type="entry name" value="F5_F8_type_C"/>
    <property type="match status" value="2"/>
</dbReference>
<evidence type="ECO:0000313" key="32">
    <source>
        <dbReference type="Proteomes" id="UP001159428"/>
    </source>
</evidence>
<dbReference type="Pfam" id="PF00001">
    <property type="entry name" value="7tm_1"/>
    <property type="match status" value="1"/>
</dbReference>
<dbReference type="PANTHER" id="PTHR24372">
    <property type="entry name" value="GLYCOPROTEIN HORMONE RECEPTOR"/>
    <property type="match status" value="1"/>
</dbReference>
<dbReference type="GO" id="GO:0030154">
    <property type="term" value="P:cell differentiation"/>
    <property type="evidence" value="ECO:0007669"/>
    <property type="project" value="UniProtKB-KW"/>
</dbReference>
<dbReference type="SMART" id="SM00042">
    <property type="entry name" value="CUB"/>
    <property type="match status" value="1"/>
</dbReference>
<evidence type="ECO:0000259" key="24">
    <source>
        <dbReference type="PROSITE" id="PS50011"/>
    </source>
</evidence>
<dbReference type="Proteomes" id="UP001159428">
    <property type="component" value="Unassembled WGS sequence"/>
</dbReference>
<dbReference type="PROSITE" id="PS01286">
    <property type="entry name" value="FA58C_2"/>
    <property type="match status" value="1"/>
</dbReference>
<dbReference type="CDD" id="cd15137">
    <property type="entry name" value="7tmA_Relaxin_R"/>
    <property type="match status" value="1"/>
</dbReference>
<dbReference type="PROSITE" id="PS50060">
    <property type="entry name" value="MAM_2"/>
    <property type="match status" value="5"/>
</dbReference>
<evidence type="ECO:0000256" key="22">
    <source>
        <dbReference type="SAM" id="Phobius"/>
    </source>
</evidence>
<dbReference type="SMART" id="SM00137">
    <property type="entry name" value="MAM"/>
    <property type="match status" value="2"/>
</dbReference>
<feature type="disulfide bond" evidence="20">
    <location>
        <begin position="1090"/>
        <end position="1102"/>
    </location>
</feature>
<evidence type="ECO:0000256" key="19">
    <source>
        <dbReference type="PROSITE-ProRule" id="PRU00059"/>
    </source>
</evidence>
<keyword evidence="11" id="KW-0524">Neurogenesis</keyword>
<dbReference type="Gene3D" id="1.20.1070.10">
    <property type="entry name" value="Rhodopsin 7-helix transmembrane proteins"/>
    <property type="match status" value="1"/>
</dbReference>
<feature type="domain" description="Pentraxin (PTX)" evidence="30">
    <location>
        <begin position="2015"/>
        <end position="2213"/>
    </location>
</feature>
<dbReference type="CDD" id="cd00112">
    <property type="entry name" value="LDLa"/>
    <property type="match status" value="3"/>
</dbReference>
<comment type="similarity">
    <text evidence="2">Belongs to the neuropilin family.</text>
</comment>
<evidence type="ECO:0000256" key="18">
    <source>
        <dbReference type="ARBA" id="ARBA00023224"/>
    </source>
</evidence>
<feature type="domain" description="Protein kinase" evidence="24">
    <location>
        <begin position="3077"/>
        <end position="3319"/>
    </location>
</feature>
<dbReference type="Pfam" id="PF00059">
    <property type="entry name" value="Lectin_C"/>
    <property type="match status" value="1"/>
</dbReference>
<dbReference type="PROSITE" id="PS00289">
    <property type="entry name" value="PTX_1"/>
    <property type="match status" value="1"/>
</dbReference>
<dbReference type="Pfam" id="PF00069">
    <property type="entry name" value="Pkinase"/>
    <property type="match status" value="1"/>
</dbReference>
<dbReference type="SMART" id="SM00192">
    <property type="entry name" value="LDLa"/>
    <property type="match status" value="3"/>
</dbReference>
<dbReference type="InterPro" id="IPR001611">
    <property type="entry name" value="Leu-rich_rpt"/>
</dbReference>
<dbReference type="PRINTS" id="PR00020">
    <property type="entry name" value="MAMDOMAIN"/>
</dbReference>
<dbReference type="Gene3D" id="2.60.120.260">
    <property type="entry name" value="Galactose-binding domain-like"/>
    <property type="match status" value="2"/>
</dbReference>
<dbReference type="InterPro" id="IPR000859">
    <property type="entry name" value="CUB_dom"/>
</dbReference>
<dbReference type="GO" id="GO:0009755">
    <property type="term" value="P:hormone-mediated signaling pathway"/>
    <property type="evidence" value="ECO:0007669"/>
    <property type="project" value="TreeGrafter"/>
</dbReference>
<evidence type="ECO:0000256" key="6">
    <source>
        <dbReference type="ARBA" id="ARBA00022674"/>
    </source>
</evidence>
<keyword evidence="32" id="KW-1185">Reference proteome</keyword>
<dbReference type="CDD" id="cd00037">
    <property type="entry name" value="CLECT"/>
    <property type="match status" value="1"/>
</dbReference>
<keyword evidence="10" id="KW-0221">Differentiation</keyword>
<dbReference type="InterPro" id="IPR011009">
    <property type="entry name" value="Kinase-like_dom_sf"/>
</dbReference>
<keyword evidence="13" id="KW-0297">G-protein coupled receptor</keyword>
<feature type="domain" description="PA14" evidence="29">
    <location>
        <begin position="652"/>
        <end position="820"/>
    </location>
</feature>
<dbReference type="InterPro" id="IPR017452">
    <property type="entry name" value="GPCR_Rhodpsn_7TM"/>
</dbReference>
<dbReference type="SUPFAM" id="SSF49899">
    <property type="entry name" value="Concanavalin A-like lectins/glucanases"/>
    <property type="match status" value="6"/>
</dbReference>
<dbReference type="SMART" id="SM00369">
    <property type="entry name" value="LRR_TYP"/>
    <property type="match status" value="7"/>
</dbReference>
<dbReference type="SMART" id="SM00365">
    <property type="entry name" value="LRR_SD22"/>
    <property type="match status" value="3"/>
</dbReference>
<reference evidence="31 32" key="1">
    <citation type="submission" date="2022-05" db="EMBL/GenBank/DDBJ databases">
        <authorList>
            <consortium name="Genoscope - CEA"/>
            <person name="William W."/>
        </authorList>
    </citation>
    <scope>NUCLEOTIDE SEQUENCE [LARGE SCALE GENOMIC DNA]</scope>
</reference>
<evidence type="ECO:0000256" key="14">
    <source>
        <dbReference type="ARBA" id="ARBA00023136"/>
    </source>
</evidence>
<dbReference type="EMBL" id="CALNXJ010000014">
    <property type="protein sequence ID" value="CAH3114888.1"/>
    <property type="molecule type" value="Genomic_DNA"/>
</dbReference>
<evidence type="ECO:0000259" key="28">
    <source>
        <dbReference type="PROSITE" id="PS50262"/>
    </source>
</evidence>
<dbReference type="SUPFAM" id="SSF49785">
    <property type="entry name" value="Galactose-binding domain-like"/>
    <property type="match status" value="2"/>
</dbReference>
<comment type="caution">
    <text evidence="19">Lacks conserved residue(s) required for the propagation of feature annotation.</text>
</comment>
<evidence type="ECO:0000256" key="20">
    <source>
        <dbReference type="PROSITE-ProRule" id="PRU00124"/>
    </source>
</evidence>
<evidence type="ECO:0000256" key="2">
    <source>
        <dbReference type="ARBA" id="ARBA00006078"/>
    </source>
</evidence>
<proteinExistence type="inferred from homology"/>
<dbReference type="InterPro" id="IPR008979">
    <property type="entry name" value="Galactose-bd-like_sf"/>
</dbReference>
<dbReference type="PROSITE" id="PS50011">
    <property type="entry name" value="PROTEIN_KINASE_DOM"/>
    <property type="match status" value="1"/>
</dbReference>
<dbReference type="PROSITE" id="PS50022">
    <property type="entry name" value="FA58C_3"/>
    <property type="match status" value="2"/>
</dbReference>
<evidence type="ECO:0000259" key="29">
    <source>
        <dbReference type="PROSITE" id="PS51820"/>
    </source>
</evidence>
<feature type="domain" description="MAM" evidence="27">
    <location>
        <begin position="135"/>
        <end position="247"/>
    </location>
</feature>
<feature type="disulfide bond" evidence="20">
    <location>
        <begin position="1133"/>
        <end position="1151"/>
    </location>
</feature>
<evidence type="ECO:0000256" key="3">
    <source>
        <dbReference type="ARBA" id="ARBA00022473"/>
    </source>
</evidence>
<feature type="disulfide bond" evidence="20">
    <location>
        <begin position="1097"/>
        <end position="1115"/>
    </location>
</feature>
<keyword evidence="12 22" id="KW-1133">Transmembrane helix</keyword>
<feature type="transmembrane region" description="Helical" evidence="22">
    <location>
        <begin position="2951"/>
        <end position="2975"/>
    </location>
</feature>
<evidence type="ECO:0000256" key="21">
    <source>
        <dbReference type="PROSITE-ProRule" id="PRU01172"/>
    </source>
</evidence>
<dbReference type="SMART" id="SM00231">
    <property type="entry name" value="FA58C"/>
    <property type="match status" value="2"/>
</dbReference>
<keyword evidence="17" id="KW-0325">Glycoprotein</keyword>
<feature type="transmembrane region" description="Helical" evidence="22">
    <location>
        <begin position="2851"/>
        <end position="2871"/>
    </location>
</feature>
<protein>
    <submittedName>
        <fullName evidence="31">Uncharacterized protein</fullName>
    </submittedName>
</protein>
<comment type="subcellular location">
    <subcellularLocation>
        <location evidence="1">Cell membrane</location>
        <topology evidence="1">Multi-pass membrane protein</topology>
    </subcellularLocation>
</comment>
<feature type="domain" description="CUB" evidence="23">
    <location>
        <begin position="2337"/>
        <end position="2449"/>
    </location>
</feature>
<dbReference type="InterPro" id="IPR001304">
    <property type="entry name" value="C-type_lectin-like"/>
</dbReference>
<dbReference type="PROSITE" id="PS00740">
    <property type="entry name" value="MAM_1"/>
    <property type="match status" value="1"/>
</dbReference>
<comment type="caution">
    <text evidence="31">The sequence shown here is derived from an EMBL/GenBank/DDBJ whole genome shotgun (WGS) entry which is preliminary data.</text>
</comment>
<dbReference type="InterPro" id="IPR003591">
    <property type="entry name" value="Leu-rich_rpt_typical-subtyp"/>
</dbReference>
<evidence type="ECO:0000256" key="5">
    <source>
        <dbReference type="ARBA" id="ARBA00022614"/>
    </source>
</evidence>
<accession>A0AAU9WHI4</accession>
<dbReference type="PROSITE" id="PS01180">
    <property type="entry name" value="CUB"/>
    <property type="match status" value="1"/>
</dbReference>
<feature type="domain" description="MAM" evidence="27">
    <location>
        <begin position="899"/>
        <end position="1079"/>
    </location>
</feature>
<gene>
    <name evidence="31" type="ORF">PMEA_00005713</name>
</gene>
<keyword evidence="9" id="KW-0677">Repeat</keyword>
<dbReference type="GO" id="GO:0007189">
    <property type="term" value="P:adenylate cyclase-activating G protein-coupled receptor signaling pathway"/>
    <property type="evidence" value="ECO:0007669"/>
    <property type="project" value="TreeGrafter"/>
</dbReference>
<dbReference type="PROSITE" id="PS51820">
    <property type="entry name" value="PA14"/>
    <property type="match status" value="1"/>
</dbReference>
<dbReference type="InterPro" id="IPR000421">
    <property type="entry name" value="FA58C"/>
</dbReference>
<feature type="transmembrane region" description="Helical" evidence="22">
    <location>
        <begin position="2987"/>
        <end position="3009"/>
    </location>
</feature>
<evidence type="ECO:0000256" key="9">
    <source>
        <dbReference type="ARBA" id="ARBA00022737"/>
    </source>
</evidence>
<feature type="disulfide bond" evidence="20">
    <location>
        <begin position="1126"/>
        <end position="1138"/>
    </location>
</feature>
<keyword evidence="6" id="KW-0358">Heparin-binding</keyword>
<organism evidence="31 32">
    <name type="scientific">Pocillopora meandrina</name>
    <dbReference type="NCBI Taxonomy" id="46732"/>
    <lineage>
        <taxon>Eukaryota</taxon>
        <taxon>Metazoa</taxon>
        <taxon>Cnidaria</taxon>
        <taxon>Anthozoa</taxon>
        <taxon>Hexacorallia</taxon>
        <taxon>Scleractinia</taxon>
        <taxon>Astrocoeniina</taxon>
        <taxon>Pocilloporidae</taxon>
        <taxon>Pocillopora</taxon>
    </lineage>
</organism>
<evidence type="ECO:0000259" key="23">
    <source>
        <dbReference type="PROSITE" id="PS01180"/>
    </source>
</evidence>
<dbReference type="SUPFAM" id="SSF57424">
    <property type="entry name" value="LDL receptor-like module"/>
    <property type="match status" value="2"/>
</dbReference>
<dbReference type="GO" id="GO:0007399">
    <property type="term" value="P:nervous system development"/>
    <property type="evidence" value="ECO:0007669"/>
    <property type="project" value="UniProtKB-KW"/>
</dbReference>
<keyword evidence="16" id="KW-0675">Receptor</keyword>
<evidence type="ECO:0000313" key="31">
    <source>
        <dbReference type="EMBL" id="CAH3114888.1"/>
    </source>
</evidence>
<dbReference type="PROSITE" id="PS51450">
    <property type="entry name" value="LRR"/>
    <property type="match status" value="4"/>
</dbReference>
<evidence type="ECO:0000256" key="7">
    <source>
        <dbReference type="ARBA" id="ARBA00022692"/>
    </source>
</evidence>
<evidence type="ECO:0000259" key="26">
    <source>
        <dbReference type="PROSITE" id="PS50041"/>
    </source>
</evidence>
<dbReference type="CDD" id="cd06263">
    <property type="entry name" value="MAM"/>
    <property type="match status" value="2"/>
</dbReference>
<dbReference type="Gene3D" id="2.60.120.200">
    <property type="match status" value="6"/>
</dbReference>
<evidence type="ECO:0000256" key="11">
    <source>
        <dbReference type="ARBA" id="ARBA00022902"/>
    </source>
</evidence>
<dbReference type="PROSITE" id="PS01285">
    <property type="entry name" value="FA58C_1"/>
    <property type="match status" value="1"/>
</dbReference>
<dbReference type="InterPro" id="IPR001759">
    <property type="entry name" value="PTX_dom"/>
</dbReference>
<evidence type="ECO:0000256" key="13">
    <source>
        <dbReference type="ARBA" id="ARBA00023040"/>
    </source>
</evidence>
<feature type="disulfide bond" evidence="21">
    <location>
        <begin position="2047"/>
        <end position="2106"/>
    </location>
</feature>
<keyword evidence="15 20" id="KW-1015">Disulfide bond</keyword>
<evidence type="ECO:0000256" key="1">
    <source>
        <dbReference type="ARBA" id="ARBA00004651"/>
    </source>
</evidence>
<name>A0AAU9WHI4_9CNID</name>
<dbReference type="FunFam" id="1.20.1070.10:FF:000393">
    <property type="entry name" value="Predicted protein"/>
    <property type="match status" value="1"/>
</dbReference>
<dbReference type="SUPFAM" id="SSF52058">
    <property type="entry name" value="L domain-like"/>
    <property type="match status" value="1"/>
</dbReference>
<keyword evidence="8" id="KW-0732">Signal</keyword>
<dbReference type="PROSITE" id="PS50068">
    <property type="entry name" value="LDLRA_2"/>
    <property type="match status" value="2"/>
</dbReference>
<dbReference type="SUPFAM" id="SSF56112">
    <property type="entry name" value="Protein kinase-like (PK-like)"/>
    <property type="match status" value="1"/>
</dbReference>
<dbReference type="SUPFAM" id="SSF49854">
    <property type="entry name" value="Spermadhesin, CUB domain"/>
    <property type="match status" value="1"/>
</dbReference>
<sequence length="3319" mass="376270">MRYAYPEEIKEIRIFGIRLEPTTFRSAYWMLYQCDMRDWCEAIRLTTSMVTNVQHTASTKMMNVMLLHNDDVNEDASASKFTEEQSSDSLRTIFDLRVVSSKILSSQLYGDGYDKMECFQPRESLSYHFIIIGNGHYIYIYSRNGSPRDKARLKSPLMTGTQCMTFYYNFYGQTMSCVIVYIKTTDGTEKVVWIKSGHWGDRWIKTQIEISEEKASYRIIVEGVRGSLHLGDAALDQFHFINGSCQQARPVFRVMSTREDNNNIYRVHAVPAHDQWLHMFSFTTGQSRCKENDTMYFIYPPSRSGKSIISSTLHLNDSDRFPNDFFVAGRNEHTNDIFELNINSNISNKITVSNQSTDCCYSARTSRIPVILLPESNRSCYPGWKAVGSTCLRFFVNTRRTWDGARAFCRRLGGDLALPKMSEPFSTTLTELLMLLTNAETDLYVGFLRSRLRVGADKWIWNDGKTVDRQQFKRGYPLYGLMKSCGALSKDDMKLLNTDCSNMNGFICESYQVNVIKYKTDSNDVFEGNVSMTAADQSQLFGPLFQREGSARKWIITLTRRIWVFSATVDMFISCCDQHTKTTKLLVSDGNMFYTECEETAIVNHPPTTFAFRCTPPRSGTQVLLELLDHQWNPPINSVAVSGFDSIGKAHGTSRELWYRYVNTEGFATLRENPIFEQPPDGYTTTFNMSAAFEVSDNYGERLTAYLKVPKSGNYTLSLSCGDECELWYTEYHEEELSFEEKLPSNSGIVETMLIQLRRWTIYDEPDRCLRKEAKSGVYLNKCRLYALQVYMKDEMQFKCLSVGISDQTFIKEEPIQGNHLYAFPPGKRTLSFTILQPDYINAKVLALGSSGLIKIILFLASYKYCCQGMYCPDCPLLLEFHAFGNKYLVNPHVNLTCSENMFEKEIDVIAQPGVHSLKIYYSFTNDSTEWRGKQKVADVMVKVATISKLASDNIQDWTLNGWMVSGGVGMVNELPNGKIESPLLPWKPFYMDVGLCLRFKFTLSTHFHPSLNVFIKTPQQTVLIWKLRGHQGNEPNIATVSWKPLEKIQIIFEVLGSANGTPNIVVDNITITTETCALTPSHASPDFACSPNDYQCDNGECTSSSQRCDNDVNCMDGSDEKGCTCLTVELSCSTSSCVPSNKLCNGFDDCSDGKDEKICGATCPSNMFQCVDGTCIPWSSTCRRYNYPVCQDDTHQPSICTANDCPLNNLKCKDNSSSRNCDKYFRGHCSFENGFCGLKHDKNTESQWLLNSGKTSSAHTGPSYDHTTFSEKGAYIYIEASNRLHGDRARLTSDWLKPNKIICLQFWYHMFGKHIGELIVYMATHSSETIVWHVSGNQGNSWLLAKTTLQADSRYKFILEGVSVEGNEGDIAIDDITVLDESCHTNNKWVCITIDPHCYFDDKICNWDMDGSWFLKELSGSRKGGFLSLRPEGKTVKGTITSPVFSGNEWKCMRFWYRIESGRDVQLRVFLNVSDALQQLWTTSHRKTGWNFVQLPIDAEGTTQIAIAGTCRETSIDIDDVSFSKQRCNEIPWAPYQEFLPPLLPGCLSPLGMQNGRILNSAITASSYYRRRSAPNRARLHMALPDKYISGGFTGGWCQNPSSKYQWLQVDFGFIARVGKVATQGKQEFDFWVTKYFLAYKRDSKRKRLLYRQHGNVKIFDGNFDRHTVVSHHLVPRITAQFVRIYPYRFNQFGCLRVEYYGCPADKVNITRGIPLCYAPLGMQNGQIPNASVTASSNFGSAHRARLYTVAEGGKPGAWVAAVSDTNQWLQIDLGTLAMIKRLDTQGRHGVSEWVSSFTLSYSSVDSNFKFYAQIFKANRNQNTIAVNTIIPSILARFLRIHPRTWVNGVALRIEIYGCFAVNMYIEKIIDKGCYKDYTDRTLALLETTSPLLDGSYMQRAAAIRRCAKAAYDLQLNVFAVQNGGQCMGGIGTHLNYNRYGKSTQCQENGRGGPWANQVYEIKRKCNSSDEWCDWMSQNDTKTRWSLTEAADLVKASKAIAEFAHNFVNKENLNDRQYVLETSKNRPQRITTPVSIGKSINAMTVCYWLQDNFAIFSLKYTSGNDAEETPSFSLHQSLVGVKMNVKESVILSHLSVERNVWHHVCASWSSQLGFWKIYKDGKLFDFDRWLSSEQVISGSGVITIEFQQGNQTFSSRLTGVNMWDHNLGVEEVYRLSLGCGQESGNIFRWFDLRNKVDMTEDEKEIKEPACSYRDGVMAIVSHGIAERVTLVSPWNNRSADKYGSCLKFRFLMFGPGAKGLEIHQQLEESQWPIWKDSDNMVPYWRHGQVSLSSLARSKVIIKGDMERVPGYIAVGGLSWVDGYCESQPVGAANQACRKTLVASSGFILSPYYPGFYAPNSSCNWLITAPVGHVIRLEVLDFQLERDPRCATDHLEVTDGNTVGEKNLGRYCGDEIPKLMQSTKNTLHIAFRSDMSVQRTGFKIHYSFKVQAEDSACSSKRDCPSGCSCFQTTLGKFFVQGFDLRTVPGNMPSYTKALLFANNRINLIQEKAFSNLPLLEYIDLSRNVILMLADSSFQGCQNLKTIRLTGNFVRKLSLNVFSHLHNLEVLDLGENLLTVIPEGTFSHLLNLRVVSLRSNEIRSLEMGMFSQRSNLTYLYLQDNLIEVVPDKLFNNLGNLKVLYLNNNKIKRISMHTFEGLMSLHTLYLDNNRIVDLPAETFHALGSLRKLTMDHFTHCCYAIRTIPQLQCDAPADGFSSCDDLMKNKTLQIFIWILGISAFAGNLIVVLWRCFLNEDNRVHSFLLTNLAISDFLMGIYLLIIAIKDTQWQGVYFKHDLSWRTGKLCQFAGVLSMVSSEVSVAMLTIITADRLICIVFSFRFRRLSFKRACFLCTVVWLLGIMISTVPLMGIDYFNDTKKGVGFYGRSAVCLPLQLSSDRPAGWEYSVSFFIAFNFVAFMFMLVSYIAMFVKAKKIGGAVRSTNVRNETAMATKMMFIILTDFFCWIPVIIIGILSLTGRLYDPKQLVYVWIAVFVLPVNSSINPLLYTFSTTASRKKLKTLTGTMSSFVRRIHSSGGRGRLDTHLDITLSTVTPNLPDRKTAIGKTDVKIIEFCNIFNDCSSNQSMGYATCWVEKDSLEMCLLKYFKRSKEKDWKNEIEILREIAKNGAHDNLIAFRWHSEVSDVNIGFQTTKLPSIKNANLLICYAFVSSTSLSDFLEEGVGRCEPSITQLLIVLLDVVKAVEHLHKTGICHNNISPSNVLVSFNEGVRPVKGVLGNFGRAFLLKQNDNSSFLRQEDLRQFRKLMETVVGYRNFARKTNEIKEILALCKGNEDDTRDATHIRETLQRISSSLKESARF</sequence>
<dbReference type="SMART" id="SM00034">
    <property type="entry name" value="CLECT"/>
    <property type="match status" value="1"/>
</dbReference>
<dbReference type="Gene3D" id="1.10.510.10">
    <property type="entry name" value="Transferase(Phosphotransferase) domain 1"/>
    <property type="match status" value="1"/>
</dbReference>
<dbReference type="PANTHER" id="PTHR24372:SF77">
    <property type="entry name" value="G-PROTEIN COUPLED RECEPTORS FAMILY 1 PROFILE DOMAIN-CONTAINING PROTEIN"/>
    <property type="match status" value="1"/>
</dbReference>
<dbReference type="PRINTS" id="PR00237">
    <property type="entry name" value="GPCRRHODOPSN"/>
</dbReference>
<feature type="domain" description="C-type lectin" evidence="26">
    <location>
        <begin position="387"/>
        <end position="509"/>
    </location>
</feature>
<dbReference type="SUPFAM" id="SSF81321">
    <property type="entry name" value="Family A G protein-coupled receptor-like"/>
    <property type="match status" value="1"/>
</dbReference>
<dbReference type="Pfam" id="PF00057">
    <property type="entry name" value="Ldl_recept_a"/>
    <property type="match status" value="2"/>
</dbReference>
<keyword evidence="3" id="KW-0217">Developmental protein</keyword>
<feature type="domain" description="MAM" evidence="27">
    <location>
        <begin position="1397"/>
        <end position="1531"/>
    </location>
</feature>
<feature type="transmembrane region" description="Helical" evidence="22">
    <location>
        <begin position="2762"/>
        <end position="2784"/>
    </location>
</feature>
<dbReference type="InterPro" id="IPR000719">
    <property type="entry name" value="Prot_kinase_dom"/>
</dbReference>
<dbReference type="InterPro" id="IPR016187">
    <property type="entry name" value="CTDL_fold"/>
</dbReference>
<feature type="transmembrane region" description="Helical" evidence="22">
    <location>
        <begin position="2731"/>
        <end position="2750"/>
    </location>
</feature>
<dbReference type="InterPro" id="IPR000998">
    <property type="entry name" value="MAM_dom"/>
</dbReference>
<keyword evidence="14 22" id="KW-0472">Membrane</keyword>
<dbReference type="GO" id="GO:0008528">
    <property type="term" value="F:G protein-coupled peptide receptor activity"/>
    <property type="evidence" value="ECO:0007669"/>
    <property type="project" value="TreeGrafter"/>
</dbReference>
<feature type="domain" description="MAM" evidence="27">
    <location>
        <begin position="1228"/>
        <end position="1386"/>
    </location>
</feature>
<feature type="domain" description="F5/8 type C" evidence="25">
    <location>
        <begin position="1718"/>
        <end position="1860"/>
    </location>
</feature>
<feature type="domain" description="F5/8 type C" evidence="25">
    <location>
        <begin position="1548"/>
        <end position="1704"/>
    </location>
</feature>
<feature type="domain" description="G-protein coupled receptors family 1 profile" evidence="28">
    <location>
        <begin position="2743"/>
        <end position="3007"/>
    </location>
</feature>
<dbReference type="SUPFAM" id="SSF56436">
    <property type="entry name" value="C-type lectin-like"/>
    <property type="match status" value="1"/>
</dbReference>
<dbReference type="FunFam" id="2.60.120.260:FF:000016">
    <property type="entry name" value="Contactin-associated protein-like 4 isoform 1"/>
    <property type="match status" value="2"/>
</dbReference>
<dbReference type="InterPro" id="IPR036055">
    <property type="entry name" value="LDL_receptor-like_sf"/>
</dbReference>
<keyword evidence="5" id="KW-0433">Leucine-rich repeat</keyword>
<dbReference type="Gene3D" id="3.10.100.10">
    <property type="entry name" value="Mannose-Binding Protein A, subunit A"/>
    <property type="match status" value="1"/>
</dbReference>
<evidence type="ECO:0000259" key="30">
    <source>
        <dbReference type="PROSITE" id="PS51828"/>
    </source>
</evidence>
<keyword evidence="7 22" id="KW-0812">Transmembrane</keyword>
<dbReference type="Gene3D" id="2.60.120.290">
    <property type="entry name" value="Spermadhesin, CUB domain"/>
    <property type="match status" value="1"/>
</dbReference>
<dbReference type="InterPro" id="IPR032675">
    <property type="entry name" value="LRR_dom_sf"/>
</dbReference>
<dbReference type="FunFam" id="3.80.10.10:FF:000770">
    <property type="entry name" value="Uncharacterized protein"/>
    <property type="match status" value="1"/>
</dbReference>
<evidence type="ECO:0000256" key="12">
    <source>
        <dbReference type="ARBA" id="ARBA00022989"/>
    </source>
</evidence>
<evidence type="ECO:0000256" key="4">
    <source>
        <dbReference type="ARBA" id="ARBA00022475"/>
    </source>
</evidence>
<evidence type="ECO:0000259" key="27">
    <source>
        <dbReference type="PROSITE" id="PS50060"/>
    </source>
</evidence>
<keyword evidence="18" id="KW-0807">Transducer</keyword>
<dbReference type="GO" id="GO:0008201">
    <property type="term" value="F:heparin binding"/>
    <property type="evidence" value="ECO:0007669"/>
    <property type="project" value="UniProtKB-KW"/>
</dbReference>
<dbReference type="CDD" id="cd00057">
    <property type="entry name" value="FA58C"/>
    <property type="match status" value="2"/>
</dbReference>
<evidence type="ECO:0000256" key="10">
    <source>
        <dbReference type="ARBA" id="ARBA00022782"/>
    </source>
</evidence>
<dbReference type="PROSITE" id="PS51828">
    <property type="entry name" value="PTX_2"/>
    <property type="match status" value="1"/>
</dbReference>
<dbReference type="InterPro" id="IPR037524">
    <property type="entry name" value="PA14/GLEYA"/>
</dbReference>
<dbReference type="Pfam" id="PF00354">
    <property type="entry name" value="Pentaxin"/>
    <property type="match status" value="1"/>
</dbReference>
<dbReference type="InterPro" id="IPR016186">
    <property type="entry name" value="C-type_lectin-like/link_sf"/>
</dbReference>
<feature type="transmembrane region" description="Helical" evidence="22">
    <location>
        <begin position="2905"/>
        <end position="2930"/>
    </location>
</feature>
<evidence type="ECO:0000256" key="8">
    <source>
        <dbReference type="ARBA" id="ARBA00022729"/>
    </source>
</evidence>
<dbReference type="Pfam" id="PF00431">
    <property type="entry name" value="CUB"/>
    <property type="match status" value="1"/>
</dbReference>
<dbReference type="InterPro" id="IPR030476">
    <property type="entry name" value="Pentaxin_CS"/>
</dbReference>
<dbReference type="InterPro" id="IPR000276">
    <property type="entry name" value="GPCR_Rhodpsn"/>
</dbReference>
<feature type="domain" description="MAM" evidence="27">
    <location>
        <begin position="2246"/>
        <end position="2327"/>
    </location>
</feature>
<evidence type="ECO:0000259" key="25">
    <source>
        <dbReference type="PROSITE" id="PS50022"/>
    </source>
</evidence>
<dbReference type="PROSITE" id="PS50262">
    <property type="entry name" value="G_PROTEIN_RECEP_F1_2"/>
    <property type="match status" value="1"/>
</dbReference>
<dbReference type="SMART" id="SM00159">
    <property type="entry name" value="PTX"/>
    <property type="match status" value="1"/>
</dbReference>
<feature type="disulfide bond" evidence="20">
    <location>
        <begin position="1109"/>
        <end position="1124"/>
    </location>
</feature>
<evidence type="ECO:0000256" key="17">
    <source>
        <dbReference type="ARBA" id="ARBA00023180"/>
    </source>
</evidence>
<evidence type="ECO:0000256" key="16">
    <source>
        <dbReference type="ARBA" id="ARBA00023170"/>
    </source>
</evidence>
<dbReference type="InterPro" id="IPR013320">
    <property type="entry name" value="ConA-like_dom_sf"/>
</dbReference>
<dbReference type="Gene3D" id="3.80.10.10">
    <property type="entry name" value="Ribonuclease Inhibitor"/>
    <property type="match status" value="1"/>
</dbReference>
<dbReference type="InterPro" id="IPR002172">
    <property type="entry name" value="LDrepeatLR_classA_rpt"/>
</dbReference>
<keyword evidence="4" id="KW-1003">Cell membrane</keyword>
<dbReference type="FunFam" id="2.60.120.290:FF:000013">
    <property type="entry name" value="Membrane frizzled-related protein"/>
    <property type="match status" value="1"/>
</dbReference>
<feature type="disulfide bond" evidence="20">
    <location>
        <begin position="1145"/>
        <end position="1160"/>
    </location>
</feature>
<dbReference type="GO" id="GO:0005886">
    <property type="term" value="C:plasma membrane"/>
    <property type="evidence" value="ECO:0007669"/>
    <property type="project" value="UniProtKB-SubCell"/>
</dbReference>
<dbReference type="InterPro" id="IPR035914">
    <property type="entry name" value="Sperma_CUB_dom_sf"/>
</dbReference>
<dbReference type="GO" id="GO:0004672">
    <property type="term" value="F:protein kinase activity"/>
    <property type="evidence" value="ECO:0007669"/>
    <property type="project" value="InterPro"/>
</dbReference>
<evidence type="ECO:0000256" key="15">
    <source>
        <dbReference type="ARBA" id="ARBA00023157"/>
    </source>
</evidence>
<dbReference type="Gene3D" id="4.10.400.10">
    <property type="entry name" value="Low-density Lipoprotein Receptor"/>
    <property type="match status" value="2"/>
</dbReference>
<dbReference type="Pfam" id="PF13855">
    <property type="entry name" value="LRR_8"/>
    <property type="match status" value="2"/>
</dbReference>